<sequence length="169" mass="18872">MVMRRKERLRSSERRGGVELLLTEDIPSLGNQGEIVRVKPGYARNFLLPQGLATIATEANKQMVEKHRERQEAVRQQRLDQIRKLANEVSKYSVTLEANATDEGHLYGSIVAADISKALKAANYTVEPDQIRLDGPLKELGMYTVKLQFDPDVAAEVKVWVVPAATVTS</sequence>
<evidence type="ECO:0000313" key="9">
    <source>
        <dbReference type="EMBL" id="QDU37109.1"/>
    </source>
</evidence>
<dbReference type="GO" id="GO:0003735">
    <property type="term" value="F:structural constituent of ribosome"/>
    <property type="evidence" value="ECO:0007669"/>
    <property type="project" value="InterPro"/>
</dbReference>
<protein>
    <recommendedName>
        <fullName evidence="6 7">Large ribosomal subunit protein bL9</fullName>
    </recommendedName>
</protein>
<feature type="domain" description="Ribosomal protein L9" evidence="8">
    <location>
        <begin position="30"/>
        <end position="57"/>
    </location>
</feature>
<keyword evidence="2 7" id="KW-0699">rRNA-binding</keyword>
<proteinExistence type="inferred from homology"/>
<evidence type="ECO:0000256" key="2">
    <source>
        <dbReference type="ARBA" id="ARBA00022730"/>
    </source>
</evidence>
<evidence type="ECO:0000313" key="10">
    <source>
        <dbReference type="Proteomes" id="UP000320496"/>
    </source>
</evidence>
<dbReference type="InterPro" id="IPR020069">
    <property type="entry name" value="Ribosomal_bL9_C"/>
</dbReference>
<dbReference type="PROSITE" id="PS00651">
    <property type="entry name" value="RIBOSOMAL_L9"/>
    <property type="match status" value="1"/>
</dbReference>
<dbReference type="Gene3D" id="3.10.430.100">
    <property type="entry name" value="Ribosomal protein L9, C-terminal domain"/>
    <property type="match status" value="1"/>
</dbReference>
<dbReference type="InterPro" id="IPR000244">
    <property type="entry name" value="Ribosomal_bL9"/>
</dbReference>
<keyword evidence="4 7" id="KW-0689">Ribosomal protein</keyword>
<name>A0A517Z3P0_9PLAN</name>
<dbReference type="Proteomes" id="UP000320496">
    <property type="component" value="Chromosome"/>
</dbReference>
<dbReference type="NCBIfam" id="TIGR00158">
    <property type="entry name" value="L9"/>
    <property type="match status" value="1"/>
</dbReference>
<evidence type="ECO:0000256" key="6">
    <source>
        <dbReference type="ARBA" id="ARBA00035292"/>
    </source>
</evidence>
<evidence type="ECO:0000256" key="7">
    <source>
        <dbReference type="HAMAP-Rule" id="MF_00503"/>
    </source>
</evidence>
<dbReference type="SUPFAM" id="SSF55653">
    <property type="entry name" value="Ribosomal protein L9 C-domain"/>
    <property type="match status" value="1"/>
</dbReference>
<organism evidence="9 10">
    <name type="scientific">Maioricimonas rarisocia</name>
    <dbReference type="NCBI Taxonomy" id="2528026"/>
    <lineage>
        <taxon>Bacteria</taxon>
        <taxon>Pseudomonadati</taxon>
        <taxon>Planctomycetota</taxon>
        <taxon>Planctomycetia</taxon>
        <taxon>Planctomycetales</taxon>
        <taxon>Planctomycetaceae</taxon>
        <taxon>Maioricimonas</taxon>
    </lineage>
</organism>
<reference evidence="9 10" key="1">
    <citation type="submission" date="2019-02" db="EMBL/GenBank/DDBJ databases">
        <title>Deep-cultivation of Planctomycetes and their phenomic and genomic characterization uncovers novel biology.</title>
        <authorList>
            <person name="Wiegand S."/>
            <person name="Jogler M."/>
            <person name="Boedeker C."/>
            <person name="Pinto D."/>
            <person name="Vollmers J."/>
            <person name="Rivas-Marin E."/>
            <person name="Kohn T."/>
            <person name="Peeters S.H."/>
            <person name="Heuer A."/>
            <person name="Rast P."/>
            <person name="Oberbeckmann S."/>
            <person name="Bunk B."/>
            <person name="Jeske O."/>
            <person name="Meyerdierks A."/>
            <person name="Storesund J.E."/>
            <person name="Kallscheuer N."/>
            <person name="Luecker S."/>
            <person name="Lage O.M."/>
            <person name="Pohl T."/>
            <person name="Merkel B.J."/>
            <person name="Hornburger P."/>
            <person name="Mueller R.-W."/>
            <person name="Bruemmer F."/>
            <person name="Labrenz M."/>
            <person name="Spormann A.M."/>
            <person name="Op den Camp H."/>
            <person name="Overmann J."/>
            <person name="Amann R."/>
            <person name="Jetten M.S.M."/>
            <person name="Mascher T."/>
            <person name="Medema M.H."/>
            <person name="Devos D.P."/>
            <person name="Kaster A.-K."/>
            <person name="Ovreas L."/>
            <person name="Rohde M."/>
            <person name="Galperin M.Y."/>
            <person name="Jogler C."/>
        </authorList>
    </citation>
    <scope>NUCLEOTIDE SEQUENCE [LARGE SCALE GENOMIC DNA]</scope>
    <source>
        <strain evidence="9 10">Mal4</strain>
    </source>
</reference>
<keyword evidence="5 7" id="KW-0687">Ribonucleoprotein</keyword>
<dbReference type="PANTHER" id="PTHR21368">
    <property type="entry name" value="50S RIBOSOMAL PROTEIN L9"/>
    <property type="match status" value="1"/>
</dbReference>
<dbReference type="EMBL" id="CP036275">
    <property type="protein sequence ID" value="QDU37109.1"/>
    <property type="molecule type" value="Genomic_DNA"/>
</dbReference>
<dbReference type="Gene3D" id="3.40.5.10">
    <property type="entry name" value="Ribosomal protein L9, N-terminal domain"/>
    <property type="match status" value="1"/>
</dbReference>
<evidence type="ECO:0000256" key="3">
    <source>
        <dbReference type="ARBA" id="ARBA00022884"/>
    </source>
</evidence>
<dbReference type="HAMAP" id="MF_00503">
    <property type="entry name" value="Ribosomal_bL9"/>
    <property type="match status" value="1"/>
</dbReference>
<dbReference type="GO" id="GO:0005840">
    <property type="term" value="C:ribosome"/>
    <property type="evidence" value="ECO:0007669"/>
    <property type="project" value="UniProtKB-KW"/>
</dbReference>
<dbReference type="AlphaFoldDB" id="A0A517Z3P0"/>
<keyword evidence="3 7" id="KW-0694">RNA-binding</keyword>
<evidence type="ECO:0000259" key="8">
    <source>
        <dbReference type="PROSITE" id="PS00651"/>
    </source>
</evidence>
<dbReference type="InterPro" id="IPR020070">
    <property type="entry name" value="Ribosomal_bL9_N"/>
</dbReference>
<comment type="similarity">
    <text evidence="1 7">Belongs to the bacterial ribosomal protein bL9 family.</text>
</comment>
<dbReference type="Pfam" id="PF01281">
    <property type="entry name" value="Ribosomal_L9_N"/>
    <property type="match status" value="1"/>
</dbReference>
<dbReference type="InterPro" id="IPR036791">
    <property type="entry name" value="Ribosomal_bL9_C_sf"/>
</dbReference>
<dbReference type="GO" id="GO:0019843">
    <property type="term" value="F:rRNA binding"/>
    <property type="evidence" value="ECO:0007669"/>
    <property type="project" value="UniProtKB-UniRule"/>
</dbReference>
<dbReference type="InterPro" id="IPR009027">
    <property type="entry name" value="Ribosomal_bL9/RNase_H1_N"/>
</dbReference>
<dbReference type="GO" id="GO:1990904">
    <property type="term" value="C:ribonucleoprotein complex"/>
    <property type="evidence" value="ECO:0007669"/>
    <property type="project" value="UniProtKB-KW"/>
</dbReference>
<evidence type="ECO:0000256" key="4">
    <source>
        <dbReference type="ARBA" id="ARBA00022980"/>
    </source>
</evidence>
<dbReference type="OrthoDB" id="9788336at2"/>
<keyword evidence="10" id="KW-1185">Reference proteome</keyword>
<dbReference type="SUPFAM" id="SSF55658">
    <property type="entry name" value="L9 N-domain-like"/>
    <property type="match status" value="1"/>
</dbReference>
<dbReference type="Pfam" id="PF03948">
    <property type="entry name" value="Ribosomal_L9_C"/>
    <property type="match status" value="1"/>
</dbReference>
<dbReference type="InterPro" id="IPR020594">
    <property type="entry name" value="Ribosomal_bL9_bac/chp"/>
</dbReference>
<dbReference type="InterPro" id="IPR036935">
    <property type="entry name" value="Ribosomal_bL9_N_sf"/>
</dbReference>
<evidence type="ECO:0000256" key="5">
    <source>
        <dbReference type="ARBA" id="ARBA00023274"/>
    </source>
</evidence>
<dbReference type="GO" id="GO:0006412">
    <property type="term" value="P:translation"/>
    <property type="evidence" value="ECO:0007669"/>
    <property type="project" value="UniProtKB-UniRule"/>
</dbReference>
<gene>
    <name evidence="7 9" type="primary">rplI</name>
    <name evidence="9" type="ORF">Mal4_14170</name>
</gene>
<dbReference type="KEGG" id="mri:Mal4_14170"/>
<dbReference type="RefSeq" id="WP_145367829.1">
    <property type="nucleotide sequence ID" value="NZ_CP036275.1"/>
</dbReference>
<comment type="function">
    <text evidence="7">Binds to the 23S rRNA.</text>
</comment>
<evidence type="ECO:0000256" key="1">
    <source>
        <dbReference type="ARBA" id="ARBA00010605"/>
    </source>
</evidence>
<accession>A0A517Z3P0</accession>